<name>A0A4Y7LBM4_PAPSO</name>
<dbReference type="Proteomes" id="UP000316621">
    <property type="component" value="Chromosome 10"/>
</dbReference>
<dbReference type="EMBL" id="CM010724">
    <property type="protein sequence ID" value="RZC81579.1"/>
    <property type="molecule type" value="Genomic_DNA"/>
</dbReference>
<evidence type="ECO:0000313" key="1">
    <source>
        <dbReference type="EMBL" id="RZC81579.1"/>
    </source>
</evidence>
<reference evidence="1 2" key="1">
    <citation type="journal article" date="2018" name="Science">
        <title>The opium poppy genome and morphinan production.</title>
        <authorList>
            <person name="Guo L."/>
            <person name="Winzer T."/>
            <person name="Yang X."/>
            <person name="Li Y."/>
            <person name="Ning Z."/>
            <person name="He Z."/>
            <person name="Teodor R."/>
            <person name="Lu Y."/>
            <person name="Bowser T.A."/>
            <person name="Graham I.A."/>
            <person name="Ye K."/>
        </authorList>
    </citation>
    <scope>NUCLEOTIDE SEQUENCE [LARGE SCALE GENOMIC DNA]</scope>
    <source>
        <strain evidence="2">cv. HN1</strain>
        <tissue evidence="1">Leaves</tissue>
    </source>
</reference>
<dbReference type="AlphaFoldDB" id="A0A4Y7LBM4"/>
<proteinExistence type="predicted"/>
<dbReference type="Gramene" id="RZC81579">
    <property type="protein sequence ID" value="RZC81579"/>
    <property type="gene ID" value="C5167_044149"/>
</dbReference>
<evidence type="ECO:0000313" key="2">
    <source>
        <dbReference type="Proteomes" id="UP000316621"/>
    </source>
</evidence>
<gene>
    <name evidence="1" type="ORF">C5167_044149</name>
</gene>
<keyword evidence="2" id="KW-1185">Reference proteome</keyword>
<sequence>MSRFMGIYCLMGMKLWSLISNGLDNKLDFSIKNLPCPLQASWEIILYVKDDATSKILTMLRSFLKCFHSSTTFQIDTEHRWEREGYSYLEDRSKGSQYLERYSEPPQSILLPYEVTTISSLDAEPEKSVQEALYRVMVGIDHSSGHSLTFHHTQCRHKYCCQQEKIVVTEEP</sequence>
<protein>
    <submittedName>
        <fullName evidence="1">Uncharacterized protein</fullName>
    </submittedName>
</protein>
<organism evidence="1 2">
    <name type="scientific">Papaver somniferum</name>
    <name type="common">Opium poppy</name>
    <dbReference type="NCBI Taxonomy" id="3469"/>
    <lineage>
        <taxon>Eukaryota</taxon>
        <taxon>Viridiplantae</taxon>
        <taxon>Streptophyta</taxon>
        <taxon>Embryophyta</taxon>
        <taxon>Tracheophyta</taxon>
        <taxon>Spermatophyta</taxon>
        <taxon>Magnoliopsida</taxon>
        <taxon>Ranunculales</taxon>
        <taxon>Papaveraceae</taxon>
        <taxon>Papaveroideae</taxon>
        <taxon>Papaver</taxon>
    </lineage>
</organism>
<accession>A0A4Y7LBM4</accession>